<gene>
    <name evidence="2" type="ORF">JG688_00014869</name>
</gene>
<protein>
    <submittedName>
        <fullName evidence="2">Uncharacterized protein</fullName>
    </submittedName>
</protein>
<evidence type="ECO:0000256" key="1">
    <source>
        <dbReference type="SAM" id="Phobius"/>
    </source>
</evidence>
<proteinExistence type="predicted"/>
<feature type="transmembrane region" description="Helical" evidence="1">
    <location>
        <begin position="49"/>
        <end position="66"/>
    </location>
</feature>
<dbReference type="EMBL" id="JAENGY010001488">
    <property type="protein sequence ID" value="KAG6948913.1"/>
    <property type="molecule type" value="Genomic_DNA"/>
</dbReference>
<evidence type="ECO:0000313" key="2">
    <source>
        <dbReference type="EMBL" id="KAG6948913.1"/>
    </source>
</evidence>
<dbReference type="AlphaFoldDB" id="A0A8J5M018"/>
<dbReference type="Proteomes" id="UP000709295">
    <property type="component" value="Unassembled WGS sequence"/>
</dbReference>
<organism evidence="2 3">
    <name type="scientific">Phytophthora aleatoria</name>
    <dbReference type="NCBI Taxonomy" id="2496075"/>
    <lineage>
        <taxon>Eukaryota</taxon>
        <taxon>Sar</taxon>
        <taxon>Stramenopiles</taxon>
        <taxon>Oomycota</taxon>
        <taxon>Peronosporomycetes</taxon>
        <taxon>Peronosporales</taxon>
        <taxon>Peronosporaceae</taxon>
        <taxon>Phytophthora</taxon>
    </lineage>
</organism>
<name>A0A8J5M018_9STRA</name>
<sequence length="76" mass="7858">MPPTKKRMHGSTPVASCEMSAWMLAGIPPKRDGCACSSSTRRTWRGGDATAGVVSALALALLGVWANTCNASVHAT</sequence>
<comment type="caution">
    <text evidence="2">The sequence shown here is derived from an EMBL/GenBank/DDBJ whole genome shotgun (WGS) entry which is preliminary data.</text>
</comment>
<keyword evidence="3" id="KW-1185">Reference proteome</keyword>
<accession>A0A8J5M018</accession>
<keyword evidence="1" id="KW-0472">Membrane</keyword>
<keyword evidence="1" id="KW-1133">Transmembrane helix</keyword>
<evidence type="ECO:0000313" key="3">
    <source>
        <dbReference type="Proteomes" id="UP000709295"/>
    </source>
</evidence>
<reference evidence="2" key="1">
    <citation type="submission" date="2021-01" db="EMBL/GenBank/DDBJ databases">
        <title>Phytophthora aleatoria, a newly-described species from Pinus radiata is distinct from Phytophthora cactorum isolates based on comparative genomics.</title>
        <authorList>
            <person name="Mcdougal R."/>
            <person name="Panda P."/>
            <person name="Williams N."/>
            <person name="Studholme D.J."/>
        </authorList>
    </citation>
    <scope>NUCLEOTIDE SEQUENCE</scope>
    <source>
        <strain evidence="2">NZFS 4037</strain>
    </source>
</reference>
<keyword evidence="1" id="KW-0812">Transmembrane</keyword>